<keyword evidence="2" id="KW-1185">Reference proteome</keyword>
<protein>
    <submittedName>
        <fullName evidence="1">Uncharacterized protein</fullName>
    </submittedName>
</protein>
<gene>
    <name evidence="1" type="ORF">BJ991_001974</name>
</gene>
<sequence>MPHPGPRRDCNHSRSPNRTWMGCIHRGAKTHKLDAARQRKAKRIANVRAVTDIAPTPVQNERDDWQR</sequence>
<name>A0A7Y9GP91_9MICO</name>
<dbReference type="Proteomes" id="UP000576969">
    <property type="component" value="Unassembled WGS sequence"/>
</dbReference>
<reference evidence="1 2" key="1">
    <citation type="submission" date="2020-07" db="EMBL/GenBank/DDBJ databases">
        <title>Sequencing the genomes of 1000 actinobacteria strains.</title>
        <authorList>
            <person name="Klenk H.-P."/>
        </authorList>
    </citation>
    <scope>NUCLEOTIDE SEQUENCE [LARGE SCALE GENOMIC DNA]</scope>
    <source>
        <strain evidence="1 2">DSM 24662</strain>
    </source>
</reference>
<dbReference type="EMBL" id="JACCBV010000001">
    <property type="protein sequence ID" value="NYE19946.1"/>
    <property type="molecule type" value="Genomic_DNA"/>
</dbReference>
<dbReference type="RefSeq" id="WP_179489592.1">
    <property type="nucleotide sequence ID" value="NZ_JACCBV010000001.1"/>
</dbReference>
<organism evidence="1 2">
    <name type="scientific">Microbacterium immunditiarum</name>
    <dbReference type="NCBI Taxonomy" id="337480"/>
    <lineage>
        <taxon>Bacteria</taxon>
        <taxon>Bacillati</taxon>
        <taxon>Actinomycetota</taxon>
        <taxon>Actinomycetes</taxon>
        <taxon>Micrococcales</taxon>
        <taxon>Microbacteriaceae</taxon>
        <taxon>Microbacterium</taxon>
    </lineage>
</organism>
<evidence type="ECO:0000313" key="2">
    <source>
        <dbReference type="Proteomes" id="UP000576969"/>
    </source>
</evidence>
<accession>A0A7Y9GP91</accession>
<comment type="caution">
    <text evidence="1">The sequence shown here is derived from an EMBL/GenBank/DDBJ whole genome shotgun (WGS) entry which is preliminary data.</text>
</comment>
<evidence type="ECO:0000313" key="1">
    <source>
        <dbReference type="EMBL" id="NYE19946.1"/>
    </source>
</evidence>
<proteinExistence type="predicted"/>
<dbReference type="AlphaFoldDB" id="A0A7Y9GP91"/>